<dbReference type="EMBL" id="BSUN01000001">
    <property type="protein sequence ID" value="GMA34609.1"/>
    <property type="molecule type" value="Genomic_DNA"/>
</dbReference>
<protein>
    <submittedName>
        <fullName evidence="2">Uncharacterized protein</fullName>
    </submittedName>
</protein>
<feature type="transmembrane region" description="Helical" evidence="1">
    <location>
        <begin position="44"/>
        <end position="62"/>
    </location>
</feature>
<accession>A0ABQ6IAD5</accession>
<gene>
    <name evidence="2" type="ORF">GCM10025876_08130</name>
</gene>
<evidence type="ECO:0000313" key="3">
    <source>
        <dbReference type="Proteomes" id="UP001157125"/>
    </source>
</evidence>
<proteinExistence type="predicted"/>
<keyword evidence="1" id="KW-0472">Membrane</keyword>
<sequence length="76" mass="8175">MITQRRLEPGSTVSPMYIGIRWAAPGAALIWLGSAVLADPWQTPAIIAGNVALVHGVVIMAIEWRVRREMAATPAP</sequence>
<name>A0ABQ6IAD5_9MICO</name>
<dbReference type="Proteomes" id="UP001157125">
    <property type="component" value="Unassembled WGS sequence"/>
</dbReference>
<comment type="caution">
    <text evidence="2">The sequence shown here is derived from an EMBL/GenBank/DDBJ whole genome shotgun (WGS) entry which is preliminary data.</text>
</comment>
<keyword evidence="1" id="KW-0812">Transmembrane</keyword>
<evidence type="ECO:0000256" key="1">
    <source>
        <dbReference type="SAM" id="Phobius"/>
    </source>
</evidence>
<keyword evidence="3" id="KW-1185">Reference proteome</keyword>
<reference evidence="3" key="1">
    <citation type="journal article" date="2019" name="Int. J. Syst. Evol. Microbiol.">
        <title>The Global Catalogue of Microorganisms (GCM) 10K type strain sequencing project: providing services to taxonomists for standard genome sequencing and annotation.</title>
        <authorList>
            <consortium name="The Broad Institute Genomics Platform"/>
            <consortium name="The Broad Institute Genome Sequencing Center for Infectious Disease"/>
            <person name="Wu L."/>
            <person name="Ma J."/>
        </authorList>
    </citation>
    <scope>NUCLEOTIDE SEQUENCE [LARGE SCALE GENOMIC DNA]</scope>
    <source>
        <strain evidence="3">NBRC 112299</strain>
    </source>
</reference>
<feature type="transmembrane region" description="Helical" evidence="1">
    <location>
        <begin position="20"/>
        <end position="38"/>
    </location>
</feature>
<evidence type="ECO:0000313" key="2">
    <source>
        <dbReference type="EMBL" id="GMA34609.1"/>
    </source>
</evidence>
<organism evidence="2 3">
    <name type="scientific">Demequina litorisediminis</name>
    <dbReference type="NCBI Taxonomy" id="1849022"/>
    <lineage>
        <taxon>Bacteria</taxon>
        <taxon>Bacillati</taxon>
        <taxon>Actinomycetota</taxon>
        <taxon>Actinomycetes</taxon>
        <taxon>Micrococcales</taxon>
        <taxon>Demequinaceae</taxon>
        <taxon>Demequina</taxon>
    </lineage>
</organism>
<keyword evidence="1" id="KW-1133">Transmembrane helix</keyword>